<name>A0A3M4ARL4_PSEMA</name>
<evidence type="ECO:0000256" key="1">
    <source>
        <dbReference type="ARBA" id="ARBA00022630"/>
    </source>
</evidence>
<keyword evidence="3" id="KW-0560">Oxidoreductase</keyword>
<evidence type="ECO:0000256" key="4">
    <source>
        <dbReference type="ARBA" id="ARBA00023033"/>
    </source>
</evidence>
<sequence length="94" mass="10225">MSIEFIGYIGGHHASEIHPRSGPTLQPDYVETVARAHEDAGFDRALVAFHSNSPDSTLIASHAASVTKKLQFLIAHRPGFTQPTLAARQFTTLD</sequence>
<dbReference type="GO" id="GO:0008726">
    <property type="term" value="F:alkanesulfonate monooxygenase activity"/>
    <property type="evidence" value="ECO:0007669"/>
    <property type="project" value="TreeGrafter"/>
</dbReference>
<keyword evidence="1" id="KW-0285">Flavoprotein</keyword>
<dbReference type="InterPro" id="IPR036661">
    <property type="entry name" value="Luciferase-like_sf"/>
</dbReference>
<evidence type="ECO:0000256" key="3">
    <source>
        <dbReference type="ARBA" id="ARBA00023002"/>
    </source>
</evidence>
<dbReference type="PANTHER" id="PTHR42847">
    <property type="entry name" value="ALKANESULFONATE MONOOXYGENASE"/>
    <property type="match status" value="1"/>
</dbReference>
<dbReference type="Proteomes" id="UP000276587">
    <property type="component" value="Unassembled WGS sequence"/>
</dbReference>
<feature type="domain" description="Luciferase-like" evidence="5">
    <location>
        <begin position="13"/>
        <end position="94"/>
    </location>
</feature>
<dbReference type="PANTHER" id="PTHR42847:SF9">
    <property type="entry name" value="BLL6451 PROTEIN"/>
    <property type="match status" value="1"/>
</dbReference>
<evidence type="ECO:0000313" key="7">
    <source>
        <dbReference type="Proteomes" id="UP000276587"/>
    </source>
</evidence>
<dbReference type="InterPro" id="IPR050172">
    <property type="entry name" value="SsuD_RutA_monooxygenase"/>
</dbReference>
<dbReference type="AlphaFoldDB" id="A0A3M4ARL4"/>
<dbReference type="InterPro" id="IPR011251">
    <property type="entry name" value="Luciferase-like_dom"/>
</dbReference>
<keyword evidence="4" id="KW-0503">Monooxygenase</keyword>
<dbReference type="EMBL" id="RBQF01000176">
    <property type="protein sequence ID" value="RMP09020.1"/>
    <property type="molecule type" value="Genomic_DNA"/>
</dbReference>
<reference evidence="6 7" key="1">
    <citation type="submission" date="2018-08" db="EMBL/GenBank/DDBJ databases">
        <title>Recombination of ecologically and evolutionarily significant loci maintains genetic cohesion in the Pseudomonas syringae species complex.</title>
        <authorList>
            <person name="Dillon M."/>
            <person name="Thakur S."/>
            <person name="Almeida R.N.D."/>
            <person name="Weir B.S."/>
            <person name="Guttman D.S."/>
        </authorList>
    </citation>
    <scope>NUCLEOTIDE SEQUENCE [LARGE SCALE GENOMIC DNA]</scope>
    <source>
        <strain evidence="6 7">ICMP 3555</strain>
    </source>
</reference>
<organism evidence="6 7">
    <name type="scientific">Pseudomonas marginalis pv. marginalis</name>
    <dbReference type="NCBI Taxonomy" id="97473"/>
    <lineage>
        <taxon>Bacteria</taxon>
        <taxon>Pseudomonadati</taxon>
        <taxon>Pseudomonadota</taxon>
        <taxon>Gammaproteobacteria</taxon>
        <taxon>Pseudomonadales</taxon>
        <taxon>Pseudomonadaceae</taxon>
        <taxon>Pseudomonas</taxon>
    </lineage>
</organism>
<evidence type="ECO:0000259" key="5">
    <source>
        <dbReference type="Pfam" id="PF00296"/>
    </source>
</evidence>
<evidence type="ECO:0000313" key="6">
    <source>
        <dbReference type="EMBL" id="RMP09020.1"/>
    </source>
</evidence>
<keyword evidence="2" id="KW-0288">FMN</keyword>
<dbReference type="Gene3D" id="3.20.20.30">
    <property type="entry name" value="Luciferase-like domain"/>
    <property type="match status" value="1"/>
</dbReference>
<dbReference type="RefSeq" id="WP_122313534.1">
    <property type="nucleotide sequence ID" value="NZ_RBQF01000176.1"/>
</dbReference>
<dbReference type="GO" id="GO:0046306">
    <property type="term" value="P:alkanesulfonate catabolic process"/>
    <property type="evidence" value="ECO:0007669"/>
    <property type="project" value="TreeGrafter"/>
</dbReference>
<comment type="caution">
    <text evidence="6">The sequence shown here is derived from an EMBL/GenBank/DDBJ whole genome shotgun (WGS) entry which is preliminary data.</text>
</comment>
<feature type="non-terminal residue" evidence="6">
    <location>
        <position position="94"/>
    </location>
</feature>
<accession>A0A3M4ARL4</accession>
<gene>
    <name evidence="6" type="ORF">ALQ29_05319</name>
</gene>
<keyword evidence="7" id="KW-1185">Reference proteome</keyword>
<dbReference type="SUPFAM" id="SSF51679">
    <property type="entry name" value="Bacterial luciferase-like"/>
    <property type="match status" value="1"/>
</dbReference>
<proteinExistence type="predicted"/>
<dbReference type="Pfam" id="PF00296">
    <property type="entry name" value="Bac_luciferase"/>
    <property type="match status" value="1"/>
</dbReference>
<evidence type="ECO:0000256" key="2">
    <source>
        <dbReference type="ARBA" id="ARBA00022643"/>
    </source>
</evidence>
<protein>
    <recommendedName>
        <fullName evidence="5">Luciferase-like domain-containing protein</fullName>
    </recommendedName>
</protein>